<dbReference type="Proteomes" id="UP001219862">
    <property type="component" value="Unassembled WGS sequence"/>
</dbReference>
<dbReference type="Pfam" id="PF00535">
    <property type="entry name" value="Glycos_transf_2"/>
    <property type="match status" value="1"/>
</dbReference>
<evidence type="ECO:0000313" key="3">
    <source>
        <dbReference type="Proteomes" id="UP001219862"/>
    </source>
</evidence>
<accession>A0ABT5KX01</accession>
<comment type="caution">
    <text evidence="2">The sequence shown here is derived from an EMBL/GenBank/DDBJ whole genome shotgun (WGS) entry which is preliminary data.</text>
</comment>
<proteinExistence type="predicted"/>
<gene>
    <name evidence="2" type="ORF">PRZ01_17155</name>
</gene>
<dbReference type="InterPro" id="IPR050834">
    <property type="entry name" value="Glycosyltransf_2"/>
</dbReference>
<dbReference type="SUPFAM" id="SSF53448">
    <property type="entry name" value="Nucleotide-diphospho-sugar transferases"/>
    <property type="match status" value="1"/>
</dbReference>
<name>A0ABT5KX01_9BURK</name>
<reference evidence="2 3" key="1">
    <citation type="submission" date="2022-10" db="EMBL/GenBank/DDBJ databases">
        <title>paucibacter sp. hw8 Genome sequencing.</title>
        <authorList>
            <person name="Park S."/>
        </authorList>
    </citation>
    <scope>NUCLEOTIDE SEQUENCE [LARGE SCALE GENOMIC DNA]</scope>
    <source>
        <strain evidence="3">hw8</strain>
    </source>
</reference>
<feature type="domain" description="Glycosyltransferase 2-like" evidence="1">
    <location>
        <begin position="5"/>
        <end position="169"/>
    </location>
</feature>
<protein>
    <submittedName>
        <fullName evidence="2">Glycosyltransferase family 2 protein</fullName>
    </submittedName>
</protein>
<organism evidence="2 3">
    <name type="scientific">Roseateles koreensis</name>
    <dbReference type="NCBI Taxonomy" id="2987526"/>
    <lineage>
        <taxon>Bacteria</taxon>
        <taxon>Pseudomonadati</taxon>
        <taxon>Pseudomonadota</taxon>
        <taxon>Betaproteobacteria</taxon>
        <taxon>Burkholderiales</taxon>
        <taxon>Sphaerotilaceae</taxon>
        <taxon>Roseateles</taxon>
    </lineage>
</organism>
<dbReference type="InterPro" id="IPR029044">
    <property type="entry name" value="Nucleotide-diphossugar_trans"/>
</dbReference>
<dbReference type="RefSeq" id="WP_273598060.1">
    <property type="nucleotide sequence ID" value="NZ_JAQQXS010000017.1"/>
</dbReference>
<dbReference type="PANTHER" id="PTHR43685">
    <property type="entry name" value="GLYCOSYLTRANSFERASE"/>
    <property type="match status" value="1"/>
</dbReference>
<evidence type="ECO:0000259" key="1">
    <source>
        <dbReference type="Pfam" id="PF00535"/>
    </source>
</evidence>
<sequence>MPLVSILIPVYNREALVVRAVEAALAQTIADIEVVVVDNCSTDNTYAVVETIAKRDARVKLFRNETNIGPVKNWLACANYATAPYAKLLFSDDLIAPNFVERTLPALINPECGLVYSYAVVGREEWKGVEQYRAFRGNTNFAREYFLRSTTYIEHFTPVSPGAALLRTADLRKNLLTELPGIPDYDFNRTGAGVDWLIYTLTALAYPYVTYVDEPLTFFFAHDNSISGANENNLVPEGYALARQWLKHVVKGL</sequence>
<dbReference type="CDD" id="cd00761">
    <property type="entry name" value="Glyco_tranf_GTA_type"/>
    <property type="match status" value="1"/>
</dbReference>
<dbReference type="EMBL" id="JAQQXS010000017">
    <property type="protein sequence ID" value="MDC8786920.1"/>
    <property type="molecule type" value="Genomic_DNA"/>
</dbReference>
<dbReference type="PANTHER" id="PTHR43685:SF2">
    <property type="entry name" value="GLYCOSYLTRANSFERASE 2-LIKE DOMAIN-CONTAINING PROTEIN"/>
    <property type="match status" value="1"/>
</dbReference>
<evidence type="ECO:0000313" key="2">
    <source>
        <dbReference type="EMBL" id="MDC8786920.1"/>
    </source>
</evidence>
<keyword evidence="3" id="KW-1185">Reference proteome</keyword>
<dbReference type="Gene3D" id="3.90.550.10">
    <property type="entry name" value="Spore Coat Polysaccharide Biosynthesis Protein SpsA, Chain A"/>
    <property type="match status" value="1"/>
</dbReference>
<dbReference type="InterPro" id="IPR001173">
    <property type="entry name" value="Glyco_trans_2-like"/>
</dbReference>